<sequence>MQLKNPGNMKELIYIHLHPINQYVISYGIEFQEFMRSLPETPPHLLLLKHKFEGSDFNMHTRFDYIESEEFPQLLKEDVGEYGDFCWMDFEDTDGLNEMEGWEVAELLYLAHSKEHLRRPFYSKLNNRYAYLSHDDEWFNKTYYRHIPDFFSVLGRLVAIKLGLFRSERSFFALKKGSAFPPIPQEMIARLSGSMKEGIVISLSKAEQSRFKVEVPMWVVGDHISMDDVFDDYMESFRTPPDARFVFDKKTHEWSIFS</sequence>
<protein>
    <recommendedName>
        <fullName evidence="3">Oxalate/formate antiporter</fullName>
    </recommendedName>
</protein>
<evidence type="ECO:0000313" key="1">
    <source>
        <dbReference type="EMBL" id="SIR55393.1"/>
    </source>
</evidence>
<accession>A0A1N7BVW2</accession>
<name>A0A1N7BVW2_9BACI</name>
<dbReference type="AlphaFoldDB" id="A0A1N7BVW2"/>
<organism evidence="1 2">
    <name type="scientific">Domibacillus enclensis</name>
    <dbReference type="NCBI Taxonomy" id="1017273"/>
    <lineage>
        <taxon>Bacteria</taxon>
        <taxon>Bacillati</taxon>
        <taxon>Bacillota</taxon>
        <taxon>Bacilli</taxon>
        <taxon>Bacillales</taxon>
        <taxon>Bacillaceae</taxon>
        <taxon>Domibacillus</taxon>
    </lineage>
</organism>
<reference evidence="1 2" key="1">
    <citation type="submission" date="2017-01" db="EMBL/GenBank/DDBJ databases">
        <authorList>
            <person name="Mah S.A."/>
            <person name="Swanson W.J."/>
            <person name="Moy G.W."/>
            <person name="Vacquier V.D."/>
        </authorList>
    </citation>
    <scope>NUCLEOTIDE SEQUENCE [LARGE SCALE GENOMIC DNA]</scope>
    <source>
        <strain evidence="1 2">NIO-1016</strain>
    </source>
</reference>
<evidence type="ECO:0000313" key="2">
    <source>
        <dbReference type="Proteomes" id="UP000186385"/>
    </source>
</evidence>
<proteinExistence type="predicted"/>
<evidence type="ECO:0008006" key="3">
    <source>
        <dbReference type="Google" id="ProtNLM"/>
    </source>
</evidence>
<dbReference type="Proteomes" id="UP000186385">
    <property type="component" value="Unassembled WGS sequence"/>
</dbReference>
<dbReference type="STRING" id="1017273.SAMN05443094_11091"/>
<gene>
    <name evidence="1" type="ORF">SAMN05443094_11091</name>
</gene>
<dbReference type="EMBL" id="FTLX01000010">
    <property type="protein sequence ID" value="SIR55393.1"/>
    <property type="molecule type" value="Genomic_DNA"/>
</dbReference>